<comment type="caution">
    <text evidence="4">The sequence shown here is derived from an EMBL/GenBank/DDBJ whole genome shotgun (WGS) entry which is preliminary data.</text>
</comment>
<evidence type="ECO:0000313" key="5">
    <source>
        <dbReference type="Proteomes" id="UP000541444"/>
    </source>
</evidence>
<organism evidence="4 5">
    <name type="scientific">Kingdonia uniflora</name>
    <dbReference type="NCBI Taxonomy" id="39325"/>
    <lineage>
        <taxon>Eukaryota</taxon>
        <taxon>Viridiplantae</taxon>
        <taxon>Streptophyta</taxon>
        <taxon>Embryophyta</taxon>
        <taxon>Tracheophyta</taxon>
        <taxon>Spermatophyta</taxon>
        <taxon>Magnoliopsida</taxon>
        <taxon>Ranunculales</taxon>
        <taxon>Circaeasteraceae</taxon>
        <taxon>Kingdonia</taxon>
    </lineage>
</organism>
<name>A0A7J7LYP1_9MAGN</name>
<protein>
    <recommendedName>
        <fullName evidence="3">SWIM-type domain-containing protein</fullName>
    </recommendedName>
</protein>
<reference evidence="4 5" key="1">
    <citation type="journal article" date="2020" name="IScience">
        <title>Genome Sequencing of the Endangered Kingdonia uniflora (Circaeasteraceae, Ranunculales) Reveals Potential Mechanisms of Evolutionary Specialization.</title>
        <authorList>
            <person name="Sun Y."/>
            <person name="Deng T."/>
            <person name="Zhang A."/>
            <person name="Moore M.J."/>
            <person name="Landis J.B."/>
            <person name="Lin N."/>
            <person name="Zhang H."/>
            <person name="Zhang X."/>
            <person name="Huang J."/>
            <person name="Zhang X."/>
            <person name="Sun H."/>
            <person name="Wang H."/>
        </authorList>
    </citation>
    <scope>NUCLEOTIDE SEQUENCE [LARGE SCALE GENOMIC DNA]</scope>
    <source>
        <strain evidence="4">TB1705</strain>
        <tissue evidence="4">Leaf</tissue>
    </source>
</reference>
<keyword evidence="5" id="KW-1185">Reference proteome</keyword>
<dbReference type="GO" id="GO:0008270">
    <property type="term" value="F:zinc ion binding"/>
    <property type="evidence" value="ECO:0007669"/>
    <property type="project" value="UniProtKB-KW"/>
</dbReference>
<evidence type="ECO:0000256" key="1">
    <source>
        <dbReference type="PROSITE-ProRule" id="PRU00325"/>
    </source>
</evidence>
<feature type="region of interest" description="Disordered" evidence="2">
    <location>
        <begin position="99"/>
        <end position="119"/>
    </location>
</feature>
<keyword evidence="1" id="KW-0862">Zinc</keyword>
<dbReference type="InterPro" id="IPR007527">
    <property type="entry name" value="Znf_SWIM"/>
</dbReference>
<evidence type="ECO:0000313" key="4">
    <source>
        <dbReference type="EMBL" id="KAF6147702.1"/>
    </source>
</evidence>
<gene>
    <name evidence="4" type="ORF">GIB67_003033</name>
</gene>
<sequence>MSRWDNLLALPIQSPMKLEFSSADLEWSKVDGWSDSIEKVAFIPFDRVDHFLEGEGKNKEYPTRFFVEARRKGYSSKEKIDGVLEFTMYRCAFGPDDRREGGTIRPSRNTYIPKKKPSGRPSIKRGCQCYFFVKRLIAKPSAALIIYKQDKHIDQKGEPCHGPQHKDVVGMRATFAPCISDDLRLLLSSLLHVGVSVETIMHIYNESVEKEGGPSKHDGFLTHRYVRRLERSIRRSKYKLDEDDAVSIEIWADRHESDVFFREDYSDSNSFVLGIQTKWQLQQMIRYGNRSLLASDSRFGTNKLKYPVHSLLVFDSERKAIPVAWIITPQFGNGDIYRWMRALHSRVHSKDPTWKLAGFIVDDPSADVLIIREVFQCPVLICFWRVRHAWFKNLVEKCSDIEMRSELSSRLGRAIYSICKGDGNVDLFEDFMEDFLDYSSFMDYFRAVWYPRIGIWSTALKTLPLASQETSAAMEYYHHQLKLRLINEKDSDVYQRMDWLVDKLWTKVLSSVWLDEYPRKDDFTRYRKDKWVTGPTPWRQALKIPDSDVVLEGKRTKVVSQEDGEKAHVIWNPGSEFSLCDCSWAEMGNLCKHVIKVSQLSRNKGLAGSSISLFQYKQALINILHCPTHDSLTRDHAVSLALYVRAQLNSLIDPDSLCCLVNPRYATENVSSTVHNGPQSGCESRGDFDGEDETAGQKNVCTQMDIEPPDVITSTDDELRNEERDLFSTETDTDGNVSSQNGAIRIGNSIQDGISDKSCSCEITCKGLCGNNGGLNPQSVQSPSPFMNMDIQETSLFCSGLAEQQVSNGFVATKISAHENASQYKDHSEFFDNVEENMANGSHLLMKNPYSNSNSCIVGCMAPDHSVDEELCDAATTNQVTSENVVPNIFQENGFRLTSSPRLDFVQQVHDNLVKSDNGACGDVVEVTVTMDVDL</sequence>
<feature type="domain" description="SWIM-type" evidence="3">
    <location>
        <begin position="565"/>
        <end position="602"/>
    </location>
</feature>
<evidence type="ECO:0000259" key="3">
    <source>
        <dbReference type="PROSITE" id="PS50966"/>
    </source>
</evidence>
<proteinExistence type="predicted"/>
<dbReference type="AlphaFoldDB" id="A0A7J7LYP1"/>
<feature type="region of interest" description="Disordered" evidence="2">
    <location>
        <begin position="670"/>
        <end position="695"/>
    </location>
</feature>
<dbReference type="EMBL" id="JACGCM010001883">
    <property type="protein sequence ID" value="KAF6147702.1"/>
    <property type="molecule type" value="Genomic_DNA"/>
</dbReference>
<evidence type="ECO:0000256" key="2">
    <source>
        <dbReference type="SAM" id="MobiDB-lite"/>
    </source>
</evidence>
<keyword evidence="1" id="KW-0863">Zinc-finger</keyword>
<dbReference type="PANTHER" id="PTHR33977:SF1">
    <property type="entry name" value="ZINC ION BINDING PROTEIN"/>
    <property type="match status" value="1"/>
</dbReference>
<keyword evidence="1" id="KW-0479">Metal-binding</keyword>
<dbReference type="Proteomes" id="UP000541444">
    <property type="component" value="Unassembled WGS sequence"/>
</dbReference>
<dbReference type="OrthoDB" id="1484002at2759"/>
<dbReference type="PROSITE" id="PS50966">
    <property type="entry name" value="ZF_SWIM"/>
    <property type="match status" value="1"/>
</dbReference>
<dbReference type="PANTHER" id="PTHR33977">
    <property type="entry name" value="ZINC ION BINDING PROTEIN"/>
    <property type="match status" value="1"/>
</dbReference>
<feature type="compositionally biased region" description="Polar residues" evidence="2">
    <location>
        <begin position="670"/>
        <end position="682"/>
    </location>
</feature>
<accession>A0A7J7LYP1</accession>